<name>A0A4R1GCL1_9BACT</name>
<keyword evidence="6" id="KW-1185">Reference proteome</keyword>
<dbReference type="CDD" id="cd01949">
    <property type="entry name" value="GGDEF"/>
    <property type="match status" value="1"/>
</dbReference>
<feature type="transmembrane region" description="Helical" evidence="3">
    <location>
        <begin position="114"/>
        <end position="131"/>
    </location>
</feature>
<dbReference type="SMART" id="SM00267">
    <property type="entry name" value="GGDEF"/>
    <property type="match status" value="1"/>
</dbReference>
<dbReference type="GO" id="GO:0043709">
    <property type="term" value="P:cell adhesion involved in single-species biofilm formation"/>
    <property type="evidence" value="ECO:0007669"/>
    <property type="project" value="TreeGrafter"/>
</dbReference>
<dbReference type="InterPro" id="IPR050469">
    <property type="entry name" value="Diguanylate_Cyclase"/>
</dbReference>
<dbReference type="GO" id="GO:1902201">
    <property type="term" value="P:negative regulation of bacterial-type flagellum-dependent cell motility"/>
    <property type="evidence" value="ECO:0007669"/>
    <property type="project" value="TreeGrafter"/>
</dbReference>
<dbReference type="NCBIfam" id="TIGR00254">
    <property type="entry name" value="GGDEF"/>
    <property type="match status" value="1"/>
</dbReference>
<comment type="caution">
    <text evidence="5">The sequence shown here is derived from an EMBL/GenBank/DDBJ whole genome shotgun (WGS) entry which is preliminary data.</text>
</comment>
<feature type="transmembrane region" description="Helical" evidence="3">
    <location>
        <begin position="39"/>
        <end position="58"/>
    </location>
</feature>
<dbReference type="InterPro" id="IPR000160">
    <property type="entry name" value="GGDEF_dom"/>
</dbReference>
<dbReference type="InterPro" id="IPR048435">
    <property type="entry name" value="MASE6"/>
</dbReference>
<dbReference type="FunFam" id="3.30.70.270:FF:000001">
    <property type="entry name" value="Diguanylate cyclase domain protein"/>
    <property type="match status" value="1"/>
</dbReference>
<evidence type="ECO:0000313" key="6">
    <source>
        <dbReference type="Proteomes" id="UP000295777"/>
    </source>
</evidence>
<evidence type="ECO:0000256" key="1">
    <source>
        <dbReference type="ARBA" id="ARBA00012528"/>
    </source>
</evidence>
<dbReference type="AlphaFoldDB" id="A0A4R1GCL1"/>
<dbReference type="OrthoDB" id="9783388at2"/>
<dbReference type="GO" id="GO:0052621">
    <property type="term" value="F:diguanylate cyclase activity"/>
    <property type="evidence" value="ECO:0007669"/>
    <property type="project" value="UniProtKB-EC"/>
</dbReference>
<organism evidence="5 6">
    <name type="scientific">Phorcysia thermohydrogeniphila</name>
    <dbReference type="NCBI Taxonomy" id="936138"/>
    <lineage>
        <taxon>Bacteria</taxon>
        <taxon>Pseudomonadati</taxon>
        <taxon>Aquificota</taxon>
        <taxon>Aquificia</taxon>
        <taxon>Desulfurobacteriales</taxon>
        <taxon>Desulfurobacteriaceae</taxon>
        <taxon>Phorcysia</taxon>
    </lineage>
</organism>
<dbReference type="EC" id="2.7.7.65" evidence="1"/>
<feature type="transmembrane region" description="Helical" evidence="3">
    <location>
        <begin position="143"/>
        <end position="162"/>
    </location>
</feature>
<dbReference type="GO" id="GO:0005886">
    <property type="term" value="C:plasma membrane"/>
    <property type="evidence" value="ECO:0007669"/>
    <property type="project" value="TreeGrafter"/>
</dbReference>
<keyword evidence="2" id="KW-0175">Coiled coil</keyword>
<feature type="transmembrane region" description="Helical" evidence="3">
    <location>
        <begin position="89"/>
        <end position="107"/>
    </location>
</feature>
<keyword evidence="3" id="KW-0472">Membrane</keyword>
<feature type="domain" description="GGDEF" evidence="4">
    <location>
        <begin position="208"/>
        <end position="338"/>
    </location>
</feature>
<evidence type="ECO:0000259" key="4">
    <source>
        <dbReference type="PROSITE" id="PS50887"/>
    </source>
</evidence>
<protein>
    <recommendedName>
        <fullName evidence="1">diguanylate cyclase</fullName>
        <ecNumber evidence="1">2.7.7.65</ecNumber>
    </recommendedName>
</protein>
<feature type="transmembrane region" description="Helical" evidence="3">
    <location>
        <begin position="12"/>
        <end position="33"/>
    </location>
</feature>
<dbReference type="PANTHER" id="PTHR45138:SF6">
    <property type="entry name" value="DIGUANYLATE CYCLASE DGCN"/>
    <property type="match status" value="1"/>
</dbReference>
<dbReference type="Proteomes" id="UP000295777">
    <property type="component" value="Unassembled WGS sequence"/>
</dbReference>
<gene>
    <name evidence="5" type="ORF">CLV27_0896</name>
</gene>
<dbReference type="InterPro" id="IPR043128">
    <property type="entry name" value="Rev_trsase/Diguanyl_cyclase"/>
</dbReference>
<evidence type="ECO:0000256" key="2">
    <source>
        <dbReference type="SAM" id="Coils"/>
    </source>
</evidence>
<dbReference type="SUPFAM" id="SSF55073">
    <property type="entry name" value="Nucleotide cyclase"/>
    <property type="match status" value="1"/>
</dbReference>
<dbReference type="InterPro" id="IPR029787">
    <property type="entry name" value="Nucleotide_cyclase"/>
</dbReference>
<keyword evidence="3" id="KW-1133">Transmembrane helix</keyword>
<dbReference type="Pfam" id="PF00990">
    <property type="entry name" value="GGDEF"/>
    <property type="match status" value="1"/>
</dbReference>
<evidence type="ECO:0000256" key="3">
    <source>
        <dbReference type="SAM" id="Phobius"/>
    </source>
</evidence>
<feature type="transmembrane region" description="Helical" evidence="3">
    <location>
        <begin position="65"/>
        <end position="83"/>
    </location>
</feature>
<sequence length="338" mass="38385">MERENGLWLRGKSLVIFLATAAFMLILFGLANIVLFTPYLGVIEVGFGIALLINLVLFKLGKFSFSLSSTLFLFVLFLCFSVLLLTGGIRGTGIFWVFTFPLVSFFLKSSRVAAIWNLLFIIVLFSILFFSSSGFKVTPYSQITLLQAVAVYMTFLVLVYVYSSVMKSYLDRIYNTAIRDPLTGLYNRTFAFAYLRQELEKVKRGEIKSLCIVYIDLDNFKYINDLHGHSAGDLALKEIAELIRRKFRKGDVVARIGGDEFLIVVSRCRKERIENRLEELKAQVEDKFREFNVSISYGIAVAPLDSTDIEELVKIADKRMYSNKKAKKGECRTPSIAS</sequence>
<dbReference type="EMBL" id="SMFV01000003">
    <property type="protein sequence ID" value="TCK04470.1"/>
    <property type="molecule type" value="Genomic_DNA"/>
</dbReference>
<reference evidence="5 6" key="1">
    <citation type="submission" date="2019-03" db="EMBL/GenBank/DDBJ databases">
        <title>Genomic Encyclopedia of Archaeal and Bacterial Type Strains, Phase II (KMG-II): from individual species to whole genera.</title>
        <authorList>
            <person name="Goeker M."/>
        </authorList>
    </citation>
    <scope>NUCLEOTIDE SEQUENCE [LARGE SCALE GENOMIC DNA]</scope>
    <source>
        <strain evidence="5 6">DSM 24425</strain>
    </source>
</reference>
<dbReference type="Gene3D" id="3.30.70.270">
    <property type="match status" value="1"/>
</dbReference>
<keyword evidence="3" id="KW-0812">Transmembrane</keyword>
<accession>A0A4R1GCL1</accession>
<dbReference type="PROSITE" id="PS50887">
    <property type="entry name" value="GGDEF"/>
    <property type="match status" value="1"/>
</dbReference>
<dbReference type="Pfam" id="PF20966">
    <property type="entry name" value="MASE6"/>
    <property type="match status" value="1"/>
</dbReference>
<evidence type="ECO:0000313" key="5">
    <source>
        <dbReference type="EMBL" id="TCK04470.1"/>
    </source>
</evidence>
<proteinExistence type="predicted"/>
<dbReference type="PANTHER" id="PTHR45138">
    <property type="entry name" value="REGULATORY COMPONENTS OF SENSORY TRANSDUCTION SYSTEM"/>
    <property type="match status" value="1"/>
</dbReference>
<feature type="coiled-coil region" evidence="2">
    <location>
        <begin position="263"/>
        <end position="290"/>
    </location>
</feature>